<evidence type="ECO:0000313" key="2">
    <source>
        <dbReference type="EMBL" id="TYH62948.1"/>
    </source>
</evidence>
<gene>
    <name evidence="2" type="ORF">ES332_D07G156000v1</name>
</gene>
<keyword evidence="3" id="KW-1185">Reference proteome</keyword>
<feature type="region of interest" description="Disordered" evidence="1">
    <location>
        <begin position="1"/>
        <end position="23"/>
    </location>
</feature>
<dbReference type="EMBL" id="CM017629">
    <property type="protein sequence ID" value="TYH62948.1"/>
    <property type="molecule type" value="Genomic_DNA"/>
</dbReference>
<evidence type="ECO:0000256" key="1">
    <source>
        <dbReference type="SAM" id="MobiDB-lite"/>
    </source>
</evidence>
<feature type="compositionally biased region" description="Basic residues" evidence="1">
    <location>
        <begin position="7"/>
        <end position="23"/>
    </location>
</feature>
<name>A0A5D2K724_GOSTO</name>
<reference evidence="2 3" key="1">
    <citation type="submission" date="2019-07" db="EMBL/GenBank/DDBJ databases">
        <title>WGS assembly of Gossypium tomentosum.</title>
        <authorList>
            <person name="Chen Z.J."/>
            <person name="Sreedasyam A."/>
            <person name="Ando A."/>
            <person name="Song Q."/>
            <person name="De L."/>
            <person name="Hulse-Kemp A."/>
            <person name="Ding M."/>
            <person name="Ye W."/>
            <person name="Kirkbride R."/>
            <person name="Jenkins J."/>
            <person name="Plott C."/>
            <person name="Lovell J."/>
            <person name="Lin Y.-M."/>
            <person name="Vaughn R."/>
            <person name="Liu B."/>
            <person name="Li W."/>
            <person name="Simpson S."/>
            <person name="Scheffler B."/>
            <person name="Saski C."/>
            <person name="Grover C."/>
            <person name="Hu G."/>
            <person name="Conover J."/>
            <person name="Carlson J."/>
            <person name="Shu S."/>
            <person name="Boston L."/>
            <person name="Williams M."/>
            <person name="Peterson D."/>
            <person name="Mcgee K."/>
            <person name="Jones D."/>
            <person name="Wendel J."/>
            <person name="Stelly D."/>
            <person name="Grimwood J."/>
            <person name="Schmutz J."/>
        </authorList>
    </citation>
    <scope>NUCLEOTIDE SEQUENCE [LARGE SCALE GENOMIC DNA]</scope>
    <source>
        <strain evidence="2">7179.01</strain>
    </source>
</reference>
<proteinExistence type="predicted"/>
<evidence type="ECO:0000313" key="3">
    <source>
        <dbReference type="Proteomes" id="UP000322667"/>
    </source>
</evidence>
<dbReference type="Proteomes" id="UP000322667">
    <property type="component" value="Chromosome D07"/>
</dbReference>
<organism evidence="2 3">
    <name type="scientific">Gossypium tomentosum</name>
    <name type="common">Hawaiian cotton</name>
    <name type="synonym">Gossypium sandvicense</name>
    <dbReference type="NCBI Taxonomy" id="34277"/>
    <lineage>
        <taxon>Eukaryota</taxon>
        <taxon>Viridiplantae</taxon>
        <taxon>Streptophyta</taxon>
        <taxon>Embryophyta</taxon>
        <taxon>Tracheophyta</taxon>
        <taxon>Spermatophyta</taxon>
        <taxon>Magnoliopsida</taxon>
        <taxon>eudicotyledons</taxon>
        <taxon>Gunneridae</taxon>
        <taxon>Pentapetalae</taxon>
        <taxon>rosids</taxon>
        <taxon>malvids</taxon>
        <taxon>Malvales</taxon>
        <taxon>Malvaceae</taxon>
        <taxon>Malvoideae</taxon>
        <taxon>Gossypium</taxon>
    </lineage>
</organism>
<protein>
    <submittedName>
        <fullName evidence="2">Uncharacterized protein</fullName>
    </submittedName>
</protein>
<accession>A0A5D2K724</accession>
<dbReference type="AlphaFoldDB" id="A0A5D2K724"/>
<sequence>MMSFSAHKTRERKHKKGRTKKETKKSFSFFSVFWKLGDVGFVVAEGRRCGEATSFPFIRA</sequence>